<evidence type="ECO:0000313" key="3">
    <source>
        <dbReference type="Proteomes" id="UP000275846"/>
    </source>
</evidence>
<dbReference type="EMBL" id="UYSU01004141">
    <property type="protein sequence ID" value="VDL87969.1"/>
    <property type="molecule type" value="Genomic_DNA"/>
</dbReference>
<dbReference type="Proteomes" id="UP000275846">
    <property type="component" value="Unassembled WGS sequence"/>
</dbReference>
<dbReference type="AlphaFoldDB" id="A0A183SBI6"/>
<protein>
    <submittedName>
        <fullName evidence="2 4">Uncharacterized protein</fullName>
    </submittedName>
</protein>
<gene>
    <name evidence="2" type="ORF">SSLN_LOCUS1584</name>
</gene>
<reference evidence="4" key="1">
    <citation type="submission" date="2016-06" db="UniProtKB">
        <authorList>
            <consortium name="WormBaseParasite"/>
        </authorList>
    </citation>
    <scope>IDENTIFICATION</scope>
</reference>
<accession>A0A183SBI6</accession>
<name>A0A183SBI6_SCHSO</name>
<feature type="coiled-coil region" evidence="1">
    <location>
        <begin position="49"/>
        <end position="95"/>
    </location>
</feature>
<dbReference type="WBParaSite" id="SSLN_0000164401-mRNA-1">
    <property type="protein sequence ID" value="SSLN_0000164401-mRNA-1"/>
    <property type="gene ID" value="SSLN_0000164401"/>
</dbReference>
<proteinExistence type="predicted"/>
<evidence type="ECO:0000313" key="4">
    <source>
        <dbReference type="WBParaSite" id="SSLN_0000164401-mRNA-1"/>
    </source>
</evidence>
<reference evidence="2 3" key="2">
    <citation type="submission" date="2018-11" db="EMBL/GenBank/DDBJ databases">
        <authorList>
            <consortium name="Pathogen Informatics"/>
        </authorList>
    </citation>
    <scope>NUCLEOTIDE SEQUENCE [LARGE SCALE GENOMIC DNA]</scope>
    <source>
        <strain evidence="2 3">NST_G2</strain>
    </source>
</reference>
<dbReference type="OrthoDB" id="10532272at2759"/>
<organism evidence="4">
    <name type="scientific">Schistocephalus solidus</name>
    <name type="common">Tapeworm</name>
    <dbReference type="NCBI Taxonomy" id="70667"/>
    <lineage>
        <taxon>Eukaryota</taxon>
        <taxon>Metazoa</taxon>
        <taxon>Spiralia</taxon>
        <taxon>Lophotrochozoa</taxon>
        <taxon>Platyhelminthes</taxon>
        <taxon>Cestoda</taxon>
        <taxon>Eucestoda</taxon>
        <taxon>Diphyllobothriidea</taxon>
        <taxon>Diphyllobothriidae</taxon>
        <taxon>Schistocephalus</taxon>
    </lineage>
</organism>
<sequence length="108" mass="12832">MTECIKEAEERVLQEVSDEKSAYILQSRILGPREARIREDVADVRKFELEEHRHRMLRHRISIEEAIEEDIKQKLPSLKTTLESLENKIRRIFEKETLSLSSHSNTEM</sequence>
<evidence type="ECO:0000313" key="2">
    <source>
        <dbReference type="EMBL" id="VDL87969.1"/>
    </source>
</evidence>
<evidence type="ECO:0000256" key="1">
    <source>
        <dbReference type="SAM" id="Coils"/>
    </source>
</evidence>
<keyword evidence="1" id="KW-0175">Coiled coil</keyword>
<keyword evidence="3" id="KW-1185">Reference proteome</keyword>